<evidence type="ECO:0000256" key="1">
    <source>
        <dbReference type="SAM" id="MobiDB-lite"/>
    </source>
</evidence>
<reference evidence="2 3" key="1">
    <citation type="submission" date="2020-05" db="EMBL/GenBank/DDBJ databases">
        <title>Complete genome of Desulfobulbus oligotrophicus.</title>
        <authorList>
            <person name="Podar M."/>
        </authorList>
    </citation>
    <scope>NUCLEOTIDE SEQUENCE [LARGE SCALE GENOMIC DNA]</scope>
    <source>
        <strain evidence="2 3">Prop6</strain>
    </source>
</reference>
<dbReference type="RefSeq" id="WP_199261681.1">
    <property type="nucleotide sequence ID" value="NZ_CP054140.1"/>
</dbReference>
<gene>
    <name evidence="2" type="ORF">HP555_08965</name>
</gene>
<dbReference type="Proteomes" id="UP000596092">
    <property type="component" value="Chromosome"/>
</dbReference>
<sequence length="159" mass="17790">MLWQYQTILFELTKDGLLGDKYVDDEEIEKALNQLGSQGWELVSVTLLKDGVLVFLKRPVRQEQVVEQPAVSSMSNAEQAVTMVRSRVMTEPAPEPVVVPEVVKVESVRVPEPVYVPPQHEQPREPVVRSSSAGPMPHVFEKSTTVDDESDGIGNIRIR</sequence>
<name>A0A7T5VDW3_9BACT</name>
<keyword evidence="3" id="KW-1185">Reference proteome</keyword>
<evidence type="ECO:0000313" key="2">
    <source>
        <dbReference type="EMBL" id="QQG65986.1"/>
    </source>
</evidence>
<proteinExistence type="predicted"/>
<dbReference type="KEGG" id="dog:HP555_08965"/>
<evidence type="ECO:0000313" key="3">
    <source>
        <dbReference type="Proteomes" id="UP000596092"/>
    </source>
</evidence>
<feature type="region of interest" description="Disordered" evidence="1">
    <location>
        <begin position="116"/>
        <end position="159"/>
    </location>
</feature>
<dbReference type="InterPro" id="IPR025234">
    <property type="entry name" value="YjzH-like"/>
</dbReference>
<dbReference type="AlphaFoldDB" id="A0A7T5VDW3"/>
<dbReference type="Pfam" id="PF13783">
    <property type="entry name" value="DUF4177"/>
    <property type="match status" value="1"/>
</dbReference>
<organism evidence="2 3">
    <name type="scientific">Desulfobulbus oligotrophicus</name>
    <dbReference type="NCBI Taxonomy" id="1909699"/>
    <lineage>
        <taxon>Bacteria</taxon>
        <taxon>Pseudomonadati</taxon>
        <taxon>Thermodesulfobacteriota</taxon>
        <taxon>Desulfobulbia</taxon>
        <taxon>Desulfobulbales</taxon>
        <taxon>Desulfobulbaceae</taxon>
        <taxon>Desulfobulbus</taxon>
    </lineage>
</organism>
<accession>A0A7T5VDW3</accession>
<protein>
    <submittedName>
        <fullName evidence="2">DUF4177 domain-containing protein</fullName>
    </submittedName>
</protein>
<dbReference type="EMBL" id="CP054140">
    <property type="protein sequence ID" value="QQG65986.1"/>
    <property type="molecule type" value="Genomic_DNA"/>
</dbReference>